<name>A0A2M6XV87_9BACT</name>
<dbReference type="PRINTS" id="PR00469">
    <property type="entry name" value="PNDRDTASEII"/>
</dbReference>
<dbReference type="AlphaFoldDB" id="A0A2M6XV87"/>
<dbReference type="InterPro" id="IPR023753">
    <property type="entry name" value="FAD/NAD-binding_dom"/>
</dbReference>
<dbReference type="EMBL" id="PEXQ01000012">
    <property type="protein sequence ID" value="PIU16395.1"/>
    <property type="molecule type" value="Genomic_DNA"/>
</dbReference>
<dbReference type="Pfam" id="PF07992">
    <property type="entry name" value="Pyr_redox_2"/>
    <property type="match status" value="1"/>
</dbReference>
<dbReference type="SUPFAM" id="SSF51905">
    <property type="entry name" value="FAD/NAD(P)-binding domain"/>
    <property type="match status" value="1"/>
</dbReference>
<proteinExistence type="predicted"/>
<organism evidence="4 5">
    <name type="scientific">bacterium (Candidatus Gribaldobacteria) CG08_land_8_20_14_0_20_39_15</name>
    <dbReference type="NCBI Taxonomy" id="2014273"/>
    <lineage>
        <taxon>Bacteria</taxon>
        <taxon>Candidatus Gribaldobacteria</taxon>
    </lineage>
</organism>
<dbReference type="Gene3D" id="3.50.50.60">
    <property type="entry name" value="FAD/NAD(P)-binding domain"/>
    <property type="match status" value="2"/>
</dbReference>
<dbReference type="InterPro" id="IPR050097">
    <property type="entry name" value="Ferredoxin-NADP_redctase_2"/>
</dbReference>
<protein>
    <recommendedName>
        <fullName evidence="3">FAD/NAD(P)-binding domain-containing protein</fullName>
    </recommendedName>
</protein>
<keyword evidence="2" id="KW-0560">Oxidoreductase</keyword>
<dbReference type="GO" id="GO:0016491">
    <property type="term" value="F:oxidoreductase activity"/>
    <property type="evidence" value="ECO:0007669"/>
    <property type="project" value="UniProtKB-KW"/>
</dbReference>
<dbReference type="PRINTS" id="PR00368">
    <property type="entry name" value="FADPNR"/>
</dbReference>
<dbReference type="InterPro" id="IPR036188">
    <property type="entry name" value="FAD/NAD-bd_sf"/>
</dbReference>
<evidence type="ECO:0000256" key="2">
    <source>
        <dbReference type="ARBA" id="ARBA00023002"/>
    </source>
</evidence>
<evidence type="ECO:0000313" key="4">
    <source>
        <dbReference type="EMBL" id="PIU16395.1"/>
    </source>
</evidence>
<accession>A0A2M6XV87</accession>
<comment type="caution">
    <text evidence="4">The sequence shown here is derived from an EMBL/GenBank/DDBJ whole genome shotgun (WGS) entry which is preliminary data.</text>
</comment>
<evidence type="ECO:0000256" key="1">
    <source>
        <dbReference type="ARBA" id="ARBA00022630"/>
    </source>
</evidence>
<sequence length="333" mass="36260">MSRAAYDLIIIGGGPAGITAGIYAARKKINTLLITKDFFGQIGSTSRVDNWPGEMGVGGIALMEKLEKHLRQFAVEIKTNEKVISVTRPHSSALPRTFSVQEVARQLPFGSCSATSFCVRTENDIKYVGKALIVATGRTARKLGIKGEEEFLGRGLSYCAVCDGPFFKDKQVVVVGAGNAGFETALDLAKYAKKVFIFEKSGNIRADELLQSEVRNNTKIEILLQTDLQKVEGRGKVQSITYKDLTEQKIFQQPMDGVFSQIGGSPVTDFLGSQLKLNKNREIIVNHLTMETSQKGVFAAGDCNDTKFKQMIIAAGQGAVAALSVYEYLQSPT</sequence>
<evidence type="ECO:0000313" key="5">
    <source>
        <dbReference type="Proteomes" id="UP000229784"/>
    </source>
</evidence>
<feature type="domain" description="FAD/NAD(P)-binding" evidence="3">
    <location>
        <begin position="6"/>
        <end position="318"/>
    </location>
</feature>
<reference evidence="5" key="1">
    <citation type="submission" date="2017-09" db="EMBL/GenBank/DDBJ databases">
        <title>Depth-based differentiation of microbial function through sediment-hosted aquifers and enrichment of novel symbionts in the deep terrestrial subsurface.</title>
        <authorList>
            <person name="Probst A.J."/>
            <person name="Ladd B."/>
            <person name="Jarett J.K."/>
            <person name="Geller-Mcgrath D.E."/>
            <person name="Sieber C.M.K."/>
            <person name="Emerson J.B."/>
            <person name="Anantharaman K."/>
            <person name="Thomas B.C."/>
            <person name="Malmstrom R."/>
            <person name="Stieglmeier M."/>
            <person name="Klingl A."/>
            <person name="Woyke T."/>
            <person name="Ryan C.M."/>
            <person name="Banfield J.F."/>
        </authorList>
    </citation>
    <scope>NUCLEOTIDE SEQUENCE [LARGE SCALE GENOMIC DNA]</scope>
</reference>
<dbReference type="PANTHER" id="PTHR48105">
    <property type="entry name" value="THIOREDOXIN REDUCTASE 1-RELATED-RELATED"/>
    <property type="match status" value="1"/>
</dbReference>
<gene>
    <name evidence="4" type="ORF">COT20_00400</name>
</gene>
<evidence type="ECO:0000259" key="3">
    <source>
        <dbReference type="Pfam" id="PF07992"/>
    </source>
</evidence>
<dbReference type="Proteomes" id="UP000229784">
    <property type="component" value="Unassembled WGS sequence"/>
</dbReference>
<keyword evidence="1" id="KW-0285">Flavoprotein</keyword>